<name>A0A5C1AEU2_9BACT</name>
<evidence type="ECO:0000313" key="3">
    <source>
        <dbReference type="EMBL" id="QEL17055.1"/>
    </source>
</evidence>
<dbReference type="InterPro" id="IPR027843">
    <property type="entry name" value="DUF4440"/>
</dbReference>
<keyword evidence="1" id="KW-0472">Membrane</keyword>
<dbReference type="OrthoDB" id="41724at2"/>
<feature type="domain" description="DUF4440" evidence="2">
    <location>
        <begin position="46"/>
        <end position="155"/>
    </location>
</feature>
<organism evidence="3 4">
    <name type="scientific">Limnoglobus roseus</name>
    <dbReference type="NCBI Taxonomy" id="2598579"/>
    <lineage>
        <taxon>Bacteria</taxon>
        <taxon>Pseudomonadati</taxon>
        <taxon>Planctomycetota</taxon>
        <taxon>Planctomycetia</taxon>
        <taxon>Gemmatales</taxon>
        <taxon>Gemmataceae</taxon>
        <taxon>Limnoglobus</taxon>
    </lineage>
</organism>
<gene>
    <name evidence="3" type="ORF">PX52LOC_04031</name>
</gene>
<evidence type="ECO:0000259" key="2">
    <source>
        <dbReference type="Pfam" id="PF14534"/>
    </source>
</evidence>
<evidence type="ECO:0000313" key="4">
    <source>
        <dbReference type="Proteomes" id="UP000324974"/>
    </source>
</evidence>
<dbReference type="Pfam" id="PF14534">
    <property type="entry name" value="DUF4440"/>
    <property type="match status" value="1"/>
</dbReference>
<dbReference type="RefSeq" id="WP_149111710.1">
    <property type="nucleotide sequence ID" value="NZ_CP042425.1"/>
</dbReference>
<evidence type="ECO:0000256" key="1">
    <source>
        <dbReference type="SAM" id="Phobius"/>
    </source>
</evidence>
<dbReference type="Gene3D" id="3.10.450.50">
    <property type="match status" value="1"/>
</dbReference>
<dbReference type="KEGG" id="lrs:PX52LOC_04031"/>
<protein>
    <recommendedName>
        <fullName evidence="2">DUF4440 domain-containing protein</fullName>
    </recommendedName>
</protein>
<proteinExistence type="predicted"/>
<reference evidence="4" key="1">
    <citation type="submission" date="2019-08" db="EMBL/GenBank/DDBJ databases">
        <title>Limnoglobus roseus gen. nov., sp. nov., a novel freshwater planctomycete with a giant genome from the family Gemmataceae.</title>
        <authorList>
            <person name="Kulichevskaya I.S."/>
            <person name="Naumoff D.G."/>
            <person name="Miroshnikov K."/>
            <person name="Ivanova A."/>
            <person name="Philippov D.A."/>
            <person name="Hakobyan A."/>
            <person name="Rijpstra I.C."/>
            <person name="Sinninghe Damste J.S."/>
            <person name="Liesack W."/>
            <person name="Dedysh S.N."/>
        </authorList>
    </citation>
    <scope>NUCLEOTIDE SEQUENCE [LARGE SCALE GENOMIC DNA]</scope>
    <source>
        <strain evidence="4">PX52</strain>
    </source>
</reference>
<dbReference type="SUPFAM" id="SSF54427">
    <property type="entry name" value="NTF2-like"/>
    <property type="match status" value="1"/>
</dbReference>
<accession>A0A5C1AEU2</accession>
<keyword evidence="1" id="KW-0812">Transmembrane</keyword>
<dbReference type="EMBL" id="CP042425">
    <property type="protein sequence ID" value="QEL17055.1"/>
    <property type="molecule type" value="Genomic_DNA"/>
</dbReference>
<keyword evidence="1" id="KW-1133">Transmembrane helix</keyword>
<keyword evidence="4" id="KW-1185">Reference proteome</keyword>
<dbReference type="AlphaFoldDB" id="A0A5C1AEU2"/>
<sequence>MADPTKHTITGRRAAVLGITLIAAVLMFVVGQLLAVRYRDAIPGDIRSVLDAQVEAWNRGDLEGFMAGYWNSDELTFCSGGDVTKGWQPTLDRYRKRYQTGGAEMGHLAFDDVSVEVLTADTALVRGRWALTRSKDTPHGLYTLQLKRFADGWKVVYDHTSAAEAKPN</sequence>
<dbReference type="Proteomes" id="UP000324974">
    <property type="component" value="Chromosome"/>
</dbReference>
<feature type="transmembrane region" description="Helical" evidence="1">
    <location>
        <begin position="14"/>
        <end position="36"/>
    </location>
</feature>
<dbReference type="InterPro" id="IPR032710">
    <property type="entry name" value="NTF2-like_dom_sf"/>
</dbReference>